<sequence length="34" mass="3980">MVLYANFKIFFNICFTDAGTNWRHPFGSKPAQAW</sequence>
<organism evidence="1">
    <name type="scientific">uncultured Desulfovibrio sp</name>
    <dbReference type="NCBI Taxonomy" id="167968"/>
    <lineage>
        <taxon>Bacteria</taxon>
        <taxon>Pseudomonadati</taxon>
        <taxon>Thermodesulfobacteriota</taxon>
        <taxon>Desulfovibrionia</taxon>
        <taxon>Desulfovibrionales</taxon>
        <taxon>Desulfovibrionaceae</taxon>
        <taxon>Desulfovibrio</taxon>
        <taxon>environmental samples</taxon>
    </lineage>
</organism>
<evidence type="ECO:0000313" key="1">
    <source>
        <dbReference type="EMBL" id="SCM73462.1"/>
    </source>
</evidence>
<accession>A0A212L7B0</accession>
<dbReference type="AlphaFoldDB" id="A0A212L7B0"/>
<dbReference type="EMBL" id="FMJC01000002">
    <property type="protein sequence ID" value="SCM73462.1"/>
    <property type="molecule type" value="Genomic_DNA"/>
</dbReference>
<protein>
    <submittedName>
        <fullName evidence="1">Uncharacterized protein</fullName>
    </submittedName>
</protein>
<gene>
    <name evidence="1" type="ORF">KL86DES1_21314</name>
</gene>
<name>A0A212L7B0_9BACT</name>
<reference evidence="1" key="1">
    <citation type="submission" date="2016-08" db="EMBL/GenBank/DDBJ databases">
        <authorList>
            <person name="Seilhamer J.J."/>
        </authorList>
    </citation>
    <scope>NUCLEOTIDE SEQUENCE</scope>
    <source>
        <strain evidence="1">86-1</strain>
    </source>
</reference>
<proteinExistence type="predicted"/>